<name>A0ABR4SIT2_9MICO</name>
<comment type="caution">
    <text evidence="3">The sequence shown here is derived from an EMBL/GenBank/DDBJ whole genome shotgun (WGS) entry which is preliminary data.</text>
</comment>
<dbReference type="Pfam" id="PF19843">
    <property type="entry name" value="DUF6318"/>
    <property type="match status" value="1"/>
</dbReference>
<gene>
    <name evidence="3" type="ORF">DHOM_08105</name>
</gene>
<feature type="region of interest" description="Disordered" evidence="1">
    <location>
        <begin position="33"/>
        <end position="77"/>
    </location>
</feature>
<sequence length="225" mass="23516">MLSGRARACGVFGVVALVAAGLVGCGGGESAGGPTLAAKPSTSSTSSDAGGSDGGGASDGGGEESSRTANLPPENAALEAPDFKDYTGIKYETDQGAQETAKYFFDAMYYAYATGDLEPFLSVVNLDQCGACNRVVSEVQSWRTSGIYLAPVTLNSEDVWVSGNDGDVKKVQYVYSTGETQKFKSGSPMKDYPETQYAAGFHLKYGSKGWQVEGVAWKDANDVQD</sequence>
<evidence type="ECO:0000313" key="4">
    <source>
        <dbReference type="Proteomes" id="UP000030182"/>
    </source>
</evidence>
<protein>
    <recommendedName>
        <fullName evidence="2">DUF6318 domain-containing protein</fullName>
    </recommendedName>
</protein>
<dbReference type="RefSeq" id="WP_034373318.1">
    <property type="nucleotide sequence ID" value="NZ_KN323183.1"/>
</dbReference>
<evidence type="ECO:0000256" key="1">
    <source>
        <dbReference type="SAM" id="MobiDB-lite"/>
    </source>
</evidence>
<dbReference type="PROSITE" id="PS51257">
    <property type="entry name" value="PROKAR_LIPOPROTEIN"/>
    <property type="match status" value="1"/>
</dbReference>
<dbReference type="EMBL" id="JDRS01000010">
    <property type="protein sequence ID" value="KDS93094.1"/>
    <property type="molecule type" value="Genomic_DNA"/>
</dbReference>
<accession>A0ABR4SIT2</accession>
<feature type="domain" description="DUF6318" evidence="2">
    <location>
        <begin position="84"/>
        <end position="146"/>
    </location>
</feature>
<feature type="compositionally biased region" description="Gly residues" evidence="1">
    <location>
        <begin position="51"/>
        <end position="60"/>
    </location>
</feature>
<evidence type="ECO:0000313" key="3">
    <source>
        <dbReference type="EMBL" id="KDS93094.1"/>
    </source>
</evidence>
<organism evidence="3 4">
    <name type="scientific">Dermabacter hominis 1368</name>
    <dbReference type="NCBI Taxonomy" id="1450519"/>
    <lineage>
        <taxon>Bacteria</taxon>
        <taxon>Bacillati</taxon>
        <taxon>Actinomycetota</taxon>
        <taxon>Actinomycetes</taxon>
        <taxon>Micrococcales</taxon>
        <taxon>Dermabacteraceae</taxon>
        <taxon>Dermabacter</taxon>
    </lineage>
</organism>
<evidence type="ECO:0000259" key="2">
    <source>
        <dbReference type="Pfam" id="PF19843"/>
    </source>
</evidence>
<dbReference type="InterPro" id="IPR046281">
    <property type="entry name" value="DUF6318"/>
</dbReference>
<keyword evidence="4" id="KW-1185">Reference proteome</keyword>
<dbReference type="Proteomes" id="UP000030182">
    <property type="component" value="Unassembled WGS sequence"/>
</dbReference>
<proteinExistence type="predicted"/>
<reference evidence="3 4" key="1">
    <citation type="submission" date="2014-01" db="EMBL/GenBank/DDBJ databases">
        <title>Draft genome sequence of the multidrug-resistant clinical isolate Dermabacter hominis 1368.</title>
        <authorList>
            <person name="Albersmeier A."/>
            <person name="Bomholt C."/>
            <person name="Glaub A."/>
            <person name="Ruckert C."/>
            <person name="Soriano F."/>
            <person name="Fernandez-Natal I."/>
            <person name="Tauch A."/>
        </authorList>
    </citation>
    <scope>NUCLEOTIDE SEQUENCE [LARGE SCALE GENOMIC DNA]</scope>
    <source>
        <strain evidence="3 4">1368</strain>
    </source>
</reference>
<feature type="compositionally biased region" description="Low complexity" evidence="1">
    <location>
        <begin position="41"/>
        <end position="50"/>
    </location>
</feature>